<dbReference type="InterPro" id="IPR001537">
    <property type="entry name" value="SpoU_MeTrfase"/>
</dbReference>
<dbReference type="GO" id="GO:0008173">
    <property type="term" value="F:RNA methyltransferase activity"/>
    <property type="evidence" value="ECO:0007669"/>
    <property type="project" value="InterPro"/>
</dbReference>
<dbReference type="InterPro" id="IPR029026">
    <property type="entry name" value="tRNA_m1G_MTases_N"/>
</dbReference>
<evidence type="ECO:0000313" key="7">
    <source>
        <dbReference type="Proteomes" id="UP000322553"/>
    </source>
</evidence>
<dbReference type="Pfam" id="PF00588">
    <property type="entry name" value="SpoU_methylase"/>
    <property type="match status" value="1"/>
</dbReference>
<feature type="domain" description="RNA 2-O ribose methyltransferase substrate binding" evidence="5">
    <location>
        <begin position="38"/>
        <end position="112"/>
    </location>
</feature>
<dbReference type="EMBL" id="CP043420">
    <property type="protein sequence ID" value="QEL10554.1"/>
    <property type="molecule type" value="Genomic_DNA"/>
</dbReference>
<evidence type="ECO:0000259" key="5">
    <source>
        <dbReference type="SMART" id="SM00967"/>
    </source>
</evidence>
<dbReference type="GO" id="GO:0006396">
    <property type="term" value="P:RNA processing"/>
    <property type="evidence" value="ECO:0007669"/>
    <property type="project" value="InterPro"/>
</dbReference>
<dbReference type="Pfam" id="PF08032">
    <property type="entry name" value="SpoU_sub_bind"/>
    <property type="match status" value="1"/>
</dbReference>
<sequence length="286" mass="30623">MSRASSGNRRHSNGPARREGRGRRSTARSPDLPKGLDPVFGVHAVESLLEAGQLPELIWVQSGVASRRLEALAMRLQQTGAALLEQPREQLDAVAEGAHQGIIAFCQPLEFSNEEALFWRLDEPCETPALLLILDGITDVHNFGACLRSADGAGVTGVIVAKDRSAPLNATVRKIASGAAESVPVYQVTNLARTMGRLRDTGIWLVGAAGEASAELFDIDLDMPCAIVMGSEGKGLRRLTREHCDHLVRLPMSGRVESLNVSVATGICLYEAVRQRSAAVSRLATG</sequence>
<keyword evidence="2 6" id="KW-0489">Methyltransferase</keyword>
<evidence type="ECO:0000256" key="4">
    <source>
        <dbReference type="SAM" id="MobiDB-lite"/>
    </source>
</evidence>
<accession>A0A5C0ZXG1</accession>
<dbReference type="GO" id="GO:0005829">
    <property type="term" value="C:cytosol"/>
    <property type="evidence" value="ECO:0007669"/>
    <property type="project" value="TreeGrafter"/>
</dbReference>
<dbReference type="SMART" id="SM00967">
    <property type="entry name" value="SpoU_sub_bind"/>
    <property type="match status" value="1"/>
</dbReference>
<comment type="similarity">
    <text evidence="1">Belongs to the class IV-like SAM-binding methyltransferase superfamily. RNA methyltransferase TrmH family.</text>
</comment>
<dbReference type="InterPro" id="IPR029028">
    <property type="entry name" value="Alpha/beta_knot_MTases"/>
</dbReference>
<feature type="region of interest" description="Disordered" evidence="4">
    <location>
        <begin position="1"/>
        <end position="35"/>
    </location>
</feature>
<dbReference type="Gene3D" id="3.30.1330.30">
    <property type="match status" value="1"/>
</dbReference>
<dbReference type="GO" id="GO:0003723">
    <property type="term" value="F:RNA binding"/>
    <property type="evidence" value="ECO:0007669"/>
    <property type="project" value="InterPro"/>
</dbReference>
<dbReference type="InterPro" id="IPR004441">
    <property type="entry name" value="rRNA_MeTrfase_TrmH"/>
</dbReference>
<organism evidence="6 7">
    <name type="scientific">Kushneria phosphatilytica</name>
    <dbReference type="NCBI Taxonomy" id="657387"/>
    <lineage>
        <taxon>Bacteria</taxon>
        <taxon>Pseudomonadati</taxon>
        <taxon>Pseudomonadota</taxon>
        <taxon>Gammaproteobacteria</taxon>
        <taxon>Oceanospirillales</taxon>
        <taxon>Halomonadaceae</taxon>
        <taxon>Kushneria</taxon>
    </lineage>
</organism>
<name>A0A5C0ZXG1_9GAMM</name>
<gene>
    <name evidence="6" type="primary">rlmB</name>
    <name evidence="6" type="ORF">FY550_05020</name>
</gene>
<evidence type="ECO:0000256" key="1">
    <source>
        <dbReference type="ARBA" id="ARBA00007228"/>
    </source>
</evidence>
<dbReference type="SUPFAM" id="SSF75217">
    <property type="entry name" value="alpha/beta knot"/>
    <property type="match status" value="1"/>
</dbReference>
<dbReference type="InterPro" id="IPR029064">
    <property type="entry name" value="Ribosomal_eL30-like_sf"/>
</dbReference>
<keyword evidence="3 6" id="KW-0808">Transferase</keyword>
<protein>
    <submittedName>
        <fullName evidence="6">23S rRNA (Guanosine(2251)-2'-O)-methyltransferase RlmB</fullName>
    </submittedName>
</protein>
<dbReference type="AlphaFoldDB" id="A0A5C0ZXG1"/>
<dbReference type="GO" id="GO:0032259">
    <property type="term" value="P:methylation"/>
    <property type="evidence" value="ECO:0007669"/>
    <property type="project" value="UniProtKB-KW"/>
</dbReference>
<dbReference type="FunFam" id="3.40.1280.10:FF:000008">
    <property type="entry name" value="Group 3 RNA methyltransferase TrmH"/>
    <property type="match status" value="1"/>
</dbReference>
<dbReference type="CDD" id="cd18103">
    <property type="entry name" value="SpoU-like_RlmB"/>
    <property type="match status" value="1"/>
</dbReference>
<dbReference type="PANTHER" id="PTHR46429">
    <property type="entry name" value="23S RRNA (GUANOSINE-2'-O-)-METHYLTRANSFERASE RLMB"/>
    <property type="match status" value="1"/>
</dbReference>
<dbReference type="NCBIfam" id="TIGR00186">
    <property type="entry name" value="rRNA_methyl_3"/>
    <property type="match status" value="1"/>
</dbReference>
<dbReference type="SUPFAM" id="SSF55315">
    <property type="entry name" value="L30e-like"/>
    <property type="match status" value="1"/>
</dbReference>
<keyword evidence="7" id="KW-1185">Reference proteome</keyword>
<evidence type="ECO:0000256" key="2">
    <source>
        <dbReference type="ARBA" id="ARBA00022603"/>
    </source>
</evidence>
<evidence type="ECO:0000313" key="6">
    <source>
        <dbReference type="EMBL" id="QEL10554.1"/>
    </source>
</evidence>
<proteinExistence type="inferred from homology"/>
<dbReference type="Proteomes" id="UP000322553">
    <property type="component" value="Chromosome"/>
</dbReference>
<dbReference type="PANTHER" id="PTHR46429:SF1">
    <property type="entry name" value="23S RRNA (GUANOSINE-2'-O-)-METHYLTRANSFERASE RLMB"/>
    <property type="match status" value="1"/>
</dbReference>
<dbReference type="Gene3D" id="3.40.1280.10">
    <property type="match status" value="1"/>
</dbReference>
<dbReference type="KEGG" id="kuy:FY550_05020"/>
<dbReference type="InterPro" id="IPR013123">
    <property type="entry name" value="SpoU_subst-bd"/>
</dbReference>
<dbReference type="OrthoDB" id="9785673at2"/>
<evidence type="ECO:0000256" key="3">
    <source>
        <dbReference type="ARBA" id="ARBA00022679"/>
    </source>
</evidence>
<reference evidence="6 7" key="1">
    <citation type="submission" date="2019-08" db="EMBL/GenBank/DDBJ databases">
        <title>Complete genome sequence of Kushneria sp. YCWA18, a halophilic phosphate-solubilizing bacterium isolated from Daqiao saltern in China.</title>
        <authorList>
            <person name="Du G.-X."/>
            <person name="Qu L.-Y."/>
        </authorList>
    </citation>
    <scope>NUCLEOTIDE SEQUENCE [LARGE SCALE GENOMIC DNA]</scope>
    <source>
        <strain evidence="6 7">YCWA18</strain>
    </source>
</reference>
<dbReference type="RefSeq" id="WP_084387924.1">
    <property type="nucleotide sequence ID" value="NZ_CP043420.1"/>
</dbReference>